<protein>
    <recommendedName>
        <fullName evidence="5">Phosphoglycerate mutase</fullName>
    </recommendedName>
</protein>
<dbReference type="OrthoDB" id="2185101at2"/>
<dbReference type="Pfam" id="PF00300">
    <property type="entry name" value="His_Phos_1"/>
    <property type="match status" value="1"/>
</dbReference>
<dbReference type="InterPro" id="IPR050275">
    <property type="entry name" value="PGM_Phosphatase"/>
</dbReference>
<evidence type="ECO:0000313" key="1">
    <source>
        <dbReference type="EMBL" id="KSU50927.1"/>
    </source>
</evidence>
<dbReference type="GO" id="GO:0016791">
    <property type="term" value="F:phosphatase activity"/>
    <property type="evidence" value="ECO:0007669"/>
    <property type="project" value="TreeGrafter"/>
</dbReference>
<sequence>MAMTTIYFIRHCESIKTGSDRGRGLTDAGQEQAQELVAFFKEMPIEAIYSSPMRRAVDSVRPLAEQRGLRIYEAAFQERNFQETDERLSPERLEELLKRSFQNDDYAQSGGESNQIARNRALVAIDQLRKTHSHHRVVVATHGLVLALVLEHYTGRSANEWLDAMTSPAIHQLTFDAGGKTSHEQLV</sequence>
<evidence type="ECO:0000313" key="4">
    <source>
        <dbReference type="Proteomes" id="UP000072605"/>
    </source>
</evidence>
<dbReference type="AlphaFoldDB" id="A0A0V8GLD8"/>
<gene>
    <name evidence="1" type="ORF">AS033_05980</name>
    <name evidence="2" type="ORF">RSA11_03940</name>
</gene>
<proteinExistence type="predicted"/>
<dbReference type="InterPro" id="IPR029033">
    <property type="entry name" value="His_PPase_superfam"/>
</dbReference>
<dbReference type="Proteomes" id="UP000072605">
    <property type="component" value="Unassembled WGS sequence"/>
</dbReference>
<dbReference type="Gene3D" id="3.40.50.1240">
    <property type="entry name" value="Phosphoglycerate mutase-like"/>
    <property type="match status" value="1"/>
</dbReference>
<accession>A0A0V8GLD8</accession>
<dbReference type="SMART" id="SM00855">
    <property type="entry name" value="PGAM"/>
    <property type="match status" value="1"/>
</dbReference>
<dbReference type="RefSeq" id="WP_058264955.1">
    <property type="nucleotide sequence ID" value="NZ_FMYN01000001.1"/>
</dbReference>
<dbReference type="PANTHER" id="PTHR48100:SF1">
    <property type="entry name" value="HISTIDINE PHOSPHATASE FAMILY PROTEIN-RELATED"/>
    <property type="match status" value="1"/>
</dbReference>
<dbReference type="EMBL" id="LDQV01000012">
    <property type="protein sequence ID" value="KTR27826.1"/>
    <property type="molecule type" value="Genomic_DNA"/>
</dbReference>
<name>A0A0V8GLD8_9BACL</name>
<dbReference type="Proteomes" id="UP000053797">
    <property type="component" value="Unassembled WGS sequence"/>
</dbReference>
<comment type="caution">
    <text evidence="1">The sequence shown here is derived from an EMBL/GenBank/DDBJ whole genome shotgun (WGS) entry which is preliminary data.</text>
</comment>
<dbReference type="CDD" id="cd07067">
    <property type="entry name" value="HP_PGM_like"/>
    <property type="match status" value="1"/>
</dbReference>
<dbReference type="EMBL" id="LNQL01000001">
    <property type="protein sequence ID" value="KSU50927.1"/>
    <property type="molecule type" value="Genomic_DNA"/>
</dbReference>
<dbReference type="GO" id="GO:0005737">
    <property type="term" value="C:cytoplasm"/>
    <property type="evidence" value="ECO:0007669"/>
    <property type="project" value="TreeGrafter"/>
</dbReference>
<organism evidence="1 3">
    <name type="scientific">Exiguobacterium indicum</name>
    <dbReference type="NCBI Taxonomy" id="296995"/>
    <lineage>
        <taxon>Bacteria</taxon>
        <taxon>Bacillati</taxon>
        <taxon>Bacillota</taxon>
        <taxon>Bacilli</taxon>
        <taxon>Bacillales</taxon>
        <taxon>Bacillales Family XII. Incertae Sedis</taxon>
        <taxon>Exiguobacterium</taxon>
    </lineage>
</organism>
<reference evidence="1 3" key="1">
    <citation type="journal article" date="2015" name="Int. J. Syst. Evol. Microbiol.">
        <title>Exiguobacterium enclense sp. nov., isolated from sediment.</title>
        <authorList>
            <person name="Dastager S.G."/>
            <person name="Mawlankar R."/>
            <person name="Sonalkar V.V."/>
            <person name="Thorat M.N."/>
            <person name="Mual P."/>
            <person name="Verma A."/>
            <person name="Krishnamurthi S."/>
            <person name="Tang S.K."/>
            <person name="Li W.J."/>
        </authorList>
    </citation>
    <scope>NUCLEOTIDE SEQUENCE [LARGE SCALE GENOMIC DNA]</scope>
    <source>
        <strain evidence="1 3">NIO-1109</strain>
    </source>
</reference>
<dbReference type="PANTHER" id="PTHR48100">
    <property type="entry name" value="BROAD-SPECIFICITY PHOSPHATASE YOR283W-RELATED"/>
    <property type="match status" value="1"/>
</dbReference>
<dbReference type="SUPFAM" id="SSF53254">
    <property type="entry name" value="Phosphoglycerate mutase-like"/>
    <property type="match status" value="1"/>
</dbReference>
<evidence type="ECO:0000313" key="2">
    <source>
        <dbReference type="EMBL" id="KTR27826.1"/>
    </source>
</evidence>
<reference evidence="2 4" key="2">
    <citation type="journal article" date="2016" name="Front. Microbiol.">
        <title>Genomic Resource of Rice Seed Associated Bacteria.</title>
        <authorList>
            <person name="Midha S."/>
            <person name="Bansal K."/>
            <person name="Sharma S."/>
            <person name="Kumar N."/>
            <person name="Patil P.P."/>
            <person name="Chaudhry V."/>
            <person name="Patil P.B."/>
        </authorList>
    </citation>
    <scope>NUCLEOTIDE SEQUENCE [LARGE SCALE GENOMIC DNA]</scope>
    <source>
        <strain evidence="2 4">RSA11</strain>
    </source>
</reference>
<evidence type="ECO:0008006" key="5">
    <source>
        <dbReference type="Google" id="ProtNLM"/>
    </source>
</evidence>
<dbReference type="InterPro" id="IPR013078">
    <property type="entry name" value="His_Pase_superF_clade-1"/>
</dbReference>
<evidence type="ECO:0000313" key="3">
    <source>
        <dbReference type="Proteomes" id="UP000053797"/>
    </source>
</evidence>